<evidence type="ECO:0000313" key="2">
    <source>
        <dbReference type="Proteomes" id="UP000305906"/>
    </source>
</evidence>
<keyword evidence="2" id="KW-1185">Reference proteome</keyword>
<dbReference type="Proteomes" id="UP000305906">
    <property type="component" value="Unassembled WGS sequence"/>
</dbReference>
<evidence type="ECO:0000313" key="1">
    <source>
        <dbReference type="EMBL" id="TLS46490.1"/>
    </source>
</evidence>
<proteinExistence type="predicted"/>
<evidence type="ECO:0008006" key="3">
    <source>
        <dbReference type="Google" id="ProtNLM"/>
    </source>
</evidence>
<protein>
    <recommendedName>
        <fullName evidence="3">Transposase</fullName>
    </recommendedName>
</protein>
<dbReference type="RefSeq" id="WP_138044619.1">
    <property type="nucleotide sequence ID" value="NZ_VBZC01000008.1"/>
</dbReference>
<dbReference type="AlphaFoldDB" id="A0A5R9FX21"/>
<reference evidence="1 2" key="1">
    <citation type="submission" date="2019-05" db="EMBL/GenBank/DDBJ databases">
        <title>Streptomyces sp. NEAU-C151, a novel actinomycete isolated from soil.</title>
        <authorList>
            <person name="Han L."/>
            <person name="Jiang H."/>
        </authorList>
    </citation>
    <scope>NUCLEOTIDE SEQUENCE [LARGE SCALE GENOMIC DNA]</scope>
    <source>
        <strain evidence="1 2">NEAU-C151</strain>
    </source>
</reference>
<name>A0A5R9FX21_9ACTN</name>
<organism evidence="1 2">
    <name type="scientific">Streptomyces montanus</name>
    <dbReference type="NCBI Taxonomy" id="2580423"/>
    <lineage>
        <taxon>Bacteria</taxon>
        <taxon>Bacillati</taxon>
        <taxon>Actinomycetota</taxon>
        <taxon>Actinomycetes</taxon>
        <taxon>Kitasatosporales</taxon>
        <taxon>Streptomycetaceae</taxon>
        <taxon>Streptomyces</taxon>
    </lineage>
</organism>
<sequence>MSDARVRAVSEALSPYAWRRFTPEMVSRRALVAIDGHAAADASPVAGRDNDARVAVLVEFLTGCRWRSLTAGALSRQLVTALDTWRHESQWLEIELRWLLDGDG</sequence>
<comment type="caution">
    <text evidence="1">The sequence shown here is derived from an EMBL/GenBank/DDBJ whole genome shotgun (WGS) entry which is preliminary data.</text>
</comment>
<dbReference type="EMBL" id="VBZC01000008">
    <property type="protein sequence ID" value="TLS46490.1"/>
    <property type="molecule type" value="Genomic_DNA"/>
</dbReference>
<accession>A0A5R9FX21</accession>
<gene>
    <name evidence="1" type="ORF">FE633_09255</name>
</gene>